<sequence>MLQLNPINLQLALLWSGVFGLLTLTHPVSAASAVQWQQPALGGSLQLELQGISATEFAALQPKLQQKLLMLLQQLDSNNNSSALSQLNQQGIMPAADSALLQLLHRCEHWYLQTSGFSCRLGSIRQQWQRAQLQNQLPDRVALRQQTRQLQQSKQAETLQNRQIQWDFSGLEQAFLVDELRLWCRQLFPQSTQLKLQLGDVTVIDGVAGALTLPWQIDNSQTAPLLDLHLQQAALAYSKQQGGYQLSYRSYSPLLHPSEGWPVEYGPQVAVVASTAVDAWLLAQSLAVLPKEQHPPLLAGTTGHSSSVAPAAALLKITTTTSTLLQPSAHWYNWLTDQQQWQPQAAMQLNYQIRPQAAAAKRPYLAIWVSTKDQQLVRQLSLQGQQARWYQELRQWWRRIGKPAQLPLDSLAGATRKAGSYQLAWDGRDEQGKPVPPGDYVLHLEIAREHGEHEKLSLPLQFQAGNKGNTTGHLELGAIQWQIQSTQGTQLSHHRSNPSG</sequence>
<dbReference type="RefSeq" id="WP_127697989.1">
    <property type="nucleotide sequence ID" value="NZ_SACS01000004.1"/>
</dbReference>
<dbReference type="AlphaFoldDB" id="A0A437R0Z2"/>
<evidence type="ECO:0000256" key="5">
    <source>
        <dbReference type="ARBA" id="ARBA00022630"/>
    </source>
</evidence>
<gene>
    <name evidence="12" type="ORF">EOE67_05185</name>
</gene>
<evidence type="ECO:0000256" key="7">
    <source>
        <dbReference type="ARBA" id="ARBA00022723"/>
    </source>
</evidence>
<keyword evidence="5" id="KW-0285">Flavoprotein</keyword>
<dbReference type="InterPro" id="IPR014469">
    <property type="entry name" value="DUF2271"/>
</dbReference>
<evidence type="ECO:0000313" key="13">
    <source>
        <dbReference type="Proteomes" id="UP000283077"/>
    </source>
</evidence>
<comment type="catalytic activity">
    <reaction evidence="11">
        <text>L-threonyl-[protein] + FAD = FMN-L-threonyl-[protein] + AMP + H(+)</text>
        <dbReference type="Rhea" id="RHEA:36847"/>
        <dbReference type="Rhea" id="RHEA-COMP:11060"/>
        <dbReference type="Rhea" id="RHEA-COMP:11061"/>
        <dbReference type="ChEBI" id="CHEBI:15378"/>
        <dbReference type="ChEBI" id="CHEBI:30013"/>
        <dbReference type="ChEBI" id="CHEBI:57692"/>
        <dbReference type="ChEBI" id="CHEBI:74257"/>
        <dbReference type="ChEBI" id="CHEBI:456215"/>
        <dbReference type="EC" id="2.7.1.180"/>
    </reaction>
</comment>
<evidence type="ECO:0000256" key="9">
    <source>
        <dbReference type="ARBA" id="ARBA00022842"/>
    </source>
</evidence>
<evidence type="ECO:0000256" key="6">
    <source>
        <dbReference type="ARBA" id="ARBA00022679"/>
    </source>
</evidence>
<dbReference type="InterPro" id="IPR024932">
    <property type="entry name" value="ApbE"/>
</dbReference>
<dbReference type="Proteomes" id="UP000283077">
    <property type="component" value="Unassembled WGS sequence"/>
</dbReference>
<dbReference type="EMBL" id="SACS01000004">
    <property type="protein sequence ID" value="RVU40445.1"/>
    <property type="molecule type" value="Genomic_DNA"/>
</dbReference>
<keyword evidence="13" id="KW-1185">Reference proteome</keyword>
<dbReference type="SUPFAM" id="SSF143631">
    <property type="entry name" value="ApbE-like"/>
    <property type="match status" value="1"/>
</dbReference>
<dbReference type="OrthoDB" id="195316at2"/>
<evidence type="ECO:0000256" key="11">
    <source>
        <dbReference type="ARBA" id="ARBA00048540"/>
    </source>
</evidence>
<evidence type="ECO:0000256" key="4">
    <source>
        <dbReference type="ARBA" id="ARBA00016337"/>
    </source>
</evidence>
<dbReference type="InterPro" id="IPR003374">
    <property type="entry name" value="ApbE-like_sf"/>
</dbReference>
<dbReference type="PANTHER" id="PTHR30040">
    <property type="entry name" value="THIAMINE BIOSYNTHESIS LIPOPROTEIN APBE"/>
    <property type="match status" value="1"/>
</dbReference>
<dbReference type="Gene3D" id="3.10.520.10">
    <property type="entry name" value="ApbE-like domains"/>
    <property type="match status" value="1"/>
</dbReference>
<dbReference type="Pfam" id="PF02424">
    <property type="entry name" value="ApbE"/>
    <property type="match status" value="1"/>
</dbReference>
<organism evidence="12 13">
    <name type="scientific">Rheinheimera riviphila</name>
    <dbReference type="NCBI Taxonomy" id="1834037"/>
    <lineage>
        <taxon>Bacteria</taxon>
        <taxon>Pseudomonadati</taxon>
        <taxon>Pseudomonadota</taxon>
        <taxon>Gammaproteobacteria</taxon>
        <taxon>Chromatiales</taxon>
        <taxon>Chromatiaceae</taxon>
        <taxon>Rheinheimera</taxon>
    </lineage>
</organism>
<evidence type="ECO:0000256" key="1">
    <source>
        <dbReference type="ARBA" id="ARBA00001946"/>
    </source>
</evidence>
<proteinExistence type="inferred from homology"/>
<keyword evidence="7" id="KW-0479">Metal-binding</keyword>
<dbReference type="PANTHER" id="PTHR30040:SF2">
    <property type="entry name" value="FAD:PROTEIN FMN TRANSFERASE"/>
    <property type="match status" value="1"/>
</dbReference>
<dbReference type="GO" id="GO:0046872">
    <property type="term" value="F:metal ion binding"/>
    <property type="evidence" value="ECO:0007669"/>
    <property type="project" value="UniProtKB-KW"/>
</dbReference>
<accession>A0A437R0Z2</accession>
<protein>
    <recommendedName>
        <fullName evidence="4">FAD:protein FMN transferase</fullName>
        <ecNumber evidence="3">2.7.1.180</ecNumber>
    </recommendedName>
    <alternativeName>
        <fullName evidence="10">Flavin transferase</fullName>
    </alternativeName>
</protein>
<keyword evidence="8" id="KW-0274">FAD</keyword>
<evidence type="ECO:0000256" key="10">
    <source>
        <dbReference type="ARBA" id="ARBA00031306"/>
    </source>
</evidence>
<keyword evidence="9" id="KW-0460">Magnesium</keyword>
<dbReference type="Pfam" id="PF10029">
    <property type="entry name" value="DUF2271"/>
    <property type="match status" value="1"/>
</dbReference>
<comment type="caution">
    <text evidence="12">The sequence shown here is derived from an EMBL/GenBank/DDBJ whole genome shotgun (WGS) entry which is preliminary data.</text>
</comment>
<evidence type="ECO:0000256" key="3">
    <source>
        <dbReference type="ARBA" id="ARBA00011955"/>
    </source>
</evidence>
<dbReference type="EC" id="2.7.1.180" evidence="3"/>
<comment type="cofactor">
    <cofactor evidence="1">
        <name>Mg(2+)</name>
        <dbReference type="ChEBI" id="CHEBI:18420"/>
    </cofactor>
</comment>
<reference evidence="12 13" key="1">
    <citation type="submission" date="2019-01" db="EMBL/GenBank/DDBJ databases">
        <authorList>
            <person name="Chen W.-M."/>
        </authorList>
    </citation>
    <scope>NUCLEOTIDE SEQUENCE [LARGE SCALE GENOMIC DNA]</scope>
    <source>
        <strain evidence="12 13">KYPC3</strain>
    </source>
</reference>
<comment type="similarity">
    <text evidence="2">Belongs to the ApbE family.</text>
</comment>
<dbReference type="Gene3D" id="2.60.40.4070">
    <property type="match status" value="1"/>
</dbReference>
<dbReference type="GO" id="GO:0016740">
    <property type="term" value="F:transferase activity"/>
    <property type="evidence" value="ECO:0007669"/>
    <property type="project" value="UniProtKB-KW"/>
</dbReference>
<evidence type="ECO:0000313" key="12">
    <source>
        <dbReference type="EMBL" id="RVU40445.1"/>
    </source>
</evidence>
<name>A0A437R0Z2_9GAMM</name>
<keyword evidence="6" id="KW-0808">Transferase</keyword>
<evidence type="ECO:0000256" key="2">
    <source>
        <dbReference type="ARBA" id="ARBA00008282"/>
    </source>
</evidence>
<evidence type="ECO:0000256" key="8">
    <source>
        <dbReference type="ARBA" id="ARBA00022827"/>
    </source>
</evidence>